<organism evidence="2 3">
    <name type="scientific">Guptibacillus hwajinpoensis</name>
    <dbReference type="NCBI Taxonomy" id="208199"/>
    <lineage>
        <taxon>Bacteria</taxon>
        <taxon>Bacillati</taxon>
        <taxon>Bacillota</taxon>
        <taxon>Bacilli</taxon>
        <taxon>Bacillales</taxon>
        <taxon>Guptibacillaceae</taxon>
        <taxon>Guptibacillus</taxon>
    </lineage>
</organism>
<dbReference type="Proteomes" id="UP001226720">
    <property type="component" value="Unassembled WGS sequence"/>
</dbReference>
<comment type="caution">
    <text evidence="2">The sequence shown here is derived from an EMBL/GenBank/DDBJ whole genome shotgun (WGS) entry which is preliminary data.</text>
</comment>
<dbReference type="EMBL" id="JAUSWM010000003">
    <property type="protein sequence ID" value="MDQ0483090.1"/>
    <property type="molecule type" value="Genomic_DNA"/>
</dbReference>
<sequence length="74" mass="8816">MGVLKIILNALIPFIIIFLVFSTFMGYIAENIRDYYNFKWLALAFILGGYILQYYKWIFGLTVVVLSIYIWFLF</sequence>
<keyword evidence="1" id="KW-1133">Transmembrane helix</keyword>
<proteinExistence type="predicted"/>
<keyword evidence="3" id="KW-1185">Reference proteome</keyword>
<protein>
    <submittedName>
        <fullName evidence="2">Uncharacterized protein</fullName>
    </submittedName>
</protein>
<keyword evidence="1" id="KW-0472">Membrane</keyword>
<gene>
    <name evidence="2" type="ORF">QO000_002062</name>
</gene>
<name>A0ABU0K163_9BACL</name>
<keyword evidence="1" id="KW-0812">Transmembrane</keyword>
<reference evidence="2" key="1">
    <citation type="submission" date="2023-07" db="EMBL/GenBank/DDBJ databases">
        <title>Genomic Encyclopedia of Type Strains, Phase IV (KMG-IV): sequencing the most valuable type-strain genomes for metagenomic binning, comparative biology and taxonomic classification.</title>
        <authorList>
            <person name="Goeker M."/>
        </authorList>
    </citation>
    <scope>NUCLEOTIDE SEQUENCE [LARGE SCALE GENOMIC DNA]</scope>
    <source>
        <strain evidence="2">JSM 076093</strain>
    </source>
</reference>
<evidence type="ECO:0000313" key="3">
    <source>
        <dbReference type="Proteomes" id="UP001226720"/>
    </source>
</evidence>
<feature type="transmembrane region" description="Helical" evidence="1">
    <location>
        <begin position="6"/>
        <end position="28"/>
    </location>
</feature>
<evidence type="ECO:0000313" key="2">
    <source>
        <dbReference type="EMBL" id="MDQ0483090.1"/>
    </source>
</evidence>
<evidence type="ECO:0000256" key="1">
    <source>
        <dbReference type="SAM" id="Phobius"/>
    </source>
</evidence>
<feature type="transmembrane region" description="Helical" evidence="1">
    <location>
        <begin position="40"/>
        <end position="72"/>
    </location>
</feature>
<accession>A0ABU0K163</accession>